<gene>
    <name evidence="1" type="ORF">CFN58_27815</name>
</gene>
<proteinExistence type="predicted"/>
<protein>
    <submittedName>
        <fullName evidence="1">Uncharacterized protein</fullName>
    </submittedName>
</protein>
<sequence length="60" mass="6293">MAQDVCAALAEEATGTGRSSGATRSRCTFTRRLRARLALVGVGRQRVAFAVEAQGDLLLG</sequence>
<feature type="non-terminal residue" evidence="1">
    <location>
        <position position="60"/>
    </location>
</feature>
<dbReference type="Proteomes" id="UP000217163">
    <property type="component" value="Unassembled WGS sequence"/>
</dbReference>
<dbReference type="AlphaFoldDB" id="A0A261WDB6"/>
<reference evidence="2" key="1">
    <citation type="journal article" date="2016" name="Sci. Rep.">
        <title>Genome analysis of the kiwifruit canker pathogen Pseudomonas syringae pv. actinidiae biovar 5.</title>
        <authorList>
            <person name="Fujikawa T."/>
            <person name="Sawada H."/>
        </authorList>
    </citation>
    <scope>NUCLEOTIDE SEQUENCE [LARGE SCALE GENOMIC DNA]</scope>
    <source>
        <strain evidence="2">MAFF 212061</strain>
    </source>
</reference>
<dbReference type="EMBL" id="NKQU01000611">
    <property type="protein sequence ID" value="OZI83980.1"/>
    <property type="molecule type" value="Genomic_DNA"/>
</dbReference>
<name>A0A261WDB6_9PSED</name>
<evidence type="ECO:0000313" key="1">
    <source>
        <dbReference type="EMBL" id="OZI83980.1"/>
    </source>
</evidence>
<evidence type="ECO:0000313" key="2">
    <source>
        <dbReference type="Proteomes" id="UP000217163"/>
    </source>
</evidence>
<accession>A0A261WDB6</accession>
<comment type="caution">
    <text evidence="1">The sequence shown here is derived from an EMBL/GenBank/DDBJ whole genome shotgun (WGS) entry which is preliminary data.</text>
</comment>
<organism evidence="1 2">
    <name type="scientific">Pseudomonas avellanae</name>
    <dbReference type="NCBI Taxonomy" id="46257"/>
    <lineage>
        <taxon>Bacteria</taxon>
        <taxon>Pseudomonadati</taxon>
        <taxon>Pseudomonadota</taxon>
        <taxon>Gammaproteobacteria</taxon>
        <taxon>Pseudomonadales</taxon>
        <taxon>Pseudomonadaceae</taxon>
        <taxon>Pseudomonas</taxon>
    </lineage>
</organism>